<feature type="binding site" description="axial binding residue" evidence="8">
    <location>
        <position position="471"/>
    </location>
    <ligand>
        <name>heme</name>
        <dbReference type="ChEBI" id="CHEBI:30413"/>
    </ligand>
    <ligandPart>
        <name>Fe</name>
        <dbReference type="ChEBI" id="CHEBI:18248"/>
    </ligandPart>
</feature>
<comment type="similarity">
    <text evidence="3">Belongs to the cytochrome P450 family.</text>
</comment>
<sequence length="531" mass="60349">MEYNNSTEFLLGNALLEIYHSAVYNVPLRQVVAAILVLVLCASWYRKPSTGLEVPFAGFRSSWEPRFFSQFRYMFSAASMIDQGYAECKDSMFQISRHDGDVLVLSRNYLEDLHNRPPAELSAIHGLIENFGGRYSGITLLAKHDVGIRALQAKITPNLAKLCDDMTDELEYSLRTDLPPCHEWTSVPIQPFFLRAVERIVHRIFVGSTLCRDPEWLKAAFGHADNVTITQIAMRSVPTVLRPLLNLCLPFSWKYKACIRAGKKILIPEVERRRELERSGVDYLKSNDLLQAMLEMTSPEDEDGQPDTLANLMMTMTAIAGHSTAASGSHALFDLVSRPEYIDLLRQEAETTLTACEMRFTKQTLADLRKMDSFLRESQRHNPLSLLGFLRVVKAPAGITLQDGTHVPYGAQLCIPPASISRDPEILDDAESFDGLRYYEQRRQDPSQDKKHQYATADKVHLHFGYGKWACPGRFMASDMLKMILATLLLRYDIKYPEGTGRPTNGYIHEFPFLNINTPLLMKRRDEMPFV</sequence>
<dbReference type="GeneID" id="63742589"/>
<keyword evidence="6 8" id="KW-0408">Iron</keyword>
<proteinExistence type="inferred from homology"/>
<evidence type="ECO:0000256" key="7">
    <source>
        <dbReference type="ARBA" id="ARBA00023033"/>
    </source>
</evidence>
<dbReference type="Gene3D" id="1.10.630.10">
    <property type="entry name" value="Cytochrome P450"/>
    <property type="match status" value="1"/>
</dbReference>
<protein>
    <submittedName>
        <fullName evidence="9">p450 monooxygenase</fullName>
    </submittedName>
</protein>
<dbReference type="PRINTS" id="PR00465">
    <property type="entry name" value="EP450IV"/>
</dbReference>
<comment type="caution">
    <text evidence="9">The sequence shown here is derived from an EMBL/GenBank/DDBJ whole genome shotgun (WGS) entry which is preliminary data.</text>
</comment>
<dbReference type="EMBL" id="AZHE01000044">
    <property type="protein sequence ID" value="KHN94005.1"/>
    <property type="molecule type" value="Genomic_DNA"/>
</dbReference>
<dbReference type="GO" id="GO:0004497">
    <property type="term" value="F:monooxygenase activity"/>
    <property type="evidence" value="ECO:0007669"/>
    <property type="project" value="UniProtKB-KW"/>
</dbReference>
<dbReference type="GO" id="GO:0005506">
    <property type="term" value="F:iron ion binding"/>
    <property type="evidence" value="ECO:0007669"/>
    <property type="project" value="InterPro"/>
</dbReference>
<evidence type="ECO:0000256" key="5">
    <source>
        <dbReference type="ARBA" id="ARBA00023002"/>
    </source>
</evidence>
<reference evidence="9 10" key="1">
    <citation type="journal article" date="2014" name="Proc. Natl. Acad. Sci. U.S.A.">
        <title>Trajectory and genomic determinants of fungal-pathogen speciation and host adaptation.</title>
        <authorList>
            <person name="Hu X."/>
            <person name="Xiao G."/>
            <person name="Zheng P."/>
            <person name="Shang Y."/>
            <person name="Su Y."/>
            <person name="Zhang X."/>
            <person name="Liu X."/>
            <person name="Zhan S."/>
            <person name="St Leger R.J."/>
            <person name="Wang C."/>
        </authorList>
    </citation>
    <scope>NUCLEOTIDE SEQUENCE [LARGE SCALE GENOMIC DNA]</scope>
    <source>
        <strain evidence="9 10">ARSEF 1941</strain>
    </source>
</reference>
<dbReference type="PANTHER" id="PTHR46206">
    <property type="entry name" value="CYTOCHROME P450"/>
    <property type="match status" value="1"/>
</dbReference>
<organism evidence="9 10">
    <name type="scientific">Metarhizium album (strain ARSEF 1941)</name>
    <dbReference type="NCBI Taxonomy" id="1081103"/>
    <lineage>
        <taxon>Eukaryota</taxon>
        <taxon>Fungi</taxon>
        <taxon>Dikarya</taxon>
        <taxon>Ascomycota</taxon>
        <taxon>Pezizomycotina</taxon>
        <taxon>Sordariomycetes</taxon>
        <taxon>Hypocreomycetidae</taxon>
        <taxon>Hypocreales</taxon>
        <taxon>Clavicipitaceae</taxon>
        <taxon>Metarhizium</taxon>
    </lineage>
</organism>
<dbReference type="GO" id="GO:0016705">
    <property type="term" value="F:oxidoreductase activity, acting on paired donors, with incorporation or reduction of molecular oxygen"/>
    <property type="evidence" value="ECO:0007669"/>
    <property type="project" value="InterPro"/>
</dbReference>
<dbReference type="RefSeq" id="XP_040675071.1">
    <property type="nucleotide sequence ID" value="XM_040826932.1"/>
</dbReference>
<dbReference type="GO" id="GO:0020037">
    <property type="term" value="F:heme binding"/>
    <property type="evidence" value="ECO:0007669"/>
    <property type="project" value="InterPro"/>
</dbReference>
<comment type="pathway">
    <text evidence="2">Secondary metabolite biosynthesis.</text>
</comment>
<dbReference type="STRING" id="1081103.A0A0B2WLW1"/>
<evidence type="ECO:0000313" key="9">
    <source>
        <dbReference type="EMBL" id="KHN94005.1"/>
    </source>
</evidence>
<dbReference type="HOGENOM" id="CLU_022195_0_1_1"/>
<dbReference type="InterPro" id="IPR036396">
    <property type="entry name" value="Cyt_P450_sf"/>
</dbReference>
<evidence type="ECO:0000313" key="10">
    <source>
        <dbReference type="Proteomes" id="UP000030816"/>
    </source>
</evidence>
<gene>
    <name evidence="9" type="ORF">MAM_08134</name>
</gene>
<dbReference type="InterPro" id="IPR002403">
    <property type="entry name" value="Cyt_P450_E_grp-IV"/>
</dbReference>
<dbReference type="Pfam" id="PF00067">
    <property type="entry name" value="p450"/>
    <property type="match status" value="1"/>
</dbReference>
<dbReference type="CDD" id="cd11041">
    <property type="entry name" value="CYP503A1-like"/>
    <property type="match status" value="1"/>
</dbReference>
<dbReference type="OrthoDB" id="1844152at2759"/>
<keyword evidence="7 9" id="KW-0503">Monooxygenase</keyword>
<evidence type="ECO:0000256" key="8">
    <source>
        <dbReference type="PIRSR" id="PIRSR602403-1"/>
    </source>
</evidence>
<accession>A0A0B2WLW1</accession>
<evidence type="ECO:0000256" key="6">
    <source>
        <dbReference type="ARBA" id="ARBA00023004"/>
    </source>
</evidence>
<evidence type="ECO:0000256" key="3">
    <source>
        <dbReference type="ARBA" id="ARBA00010617"/>
    </source>
</evidence>
<keyword evidence="5" id="KW-0560">Oxidoreductase</keyword>
<keyword evidence="10" id="KW-1185">Reference proteome</keyword>
<dbReference type="InterPro" id="IPR001128">
    <property type="entry name" value="Cyt_P450"/>
</dbReference>
<evidence type="ECO:0000256" key="1">
    <source>
        <dbReference type="ARBA" id="ARBA00001971"/>
    </source>
</evidence>
<dbReference type="AlphaFoldDB" id="A0A0B2WLW1"/>
<comment type="cofactor">
    <cofactor evidence="1 8">
        <name>heme</name>
        <dbReference type="ChEBI" id="CHEBI:30413"/>
    </cofactor>
</comment>
<name>A0A0B2WLW1_METAS</name>
<keyword evidence="8" id="KW-0349">Heme</keyword>
<evidence type="ECO:0000256" key="2">
    <source>
        <dbReference type="ARBA" id="ARBA00005179"/>
    </source>
</evidence>
<evidence type="ECO:0000256" key="4">
    <source>
        <dbReference type="ARBA" id="ARBA00022723"/>
    </source>
</evidence>
<keyword evidence="4 8" id="KW-0479">Metal-binding</keyword>
<dbReference type="SUPFAM" id="SSF48264">
    <property type="entry name" value="Cytochrome P450"/>
    <property type="match status" value="1"/>
</dbReference>
<dbReference type="Proteomes" id="UP000030816">
    <property type="component" value="Unassembled WGS sequence"/>
</dbReference>